<dbReference type="SMART" id="SM00857">
    <property type="entry name" value="Resolvase"/>
    <property type="match status" value="1"/>
</dbReference>
<evidence type="ECO:0000313" key="6">
    <source>
        <dbReference type="EMBL" id="MCC2200010.1"/>
    </source>
</evidence>
<dbReference type="Pfam" id="PF00239">
    <property type="entry name" value="Resolvase"/>
    <property type="match status" value="1"/>
</dbReference>
<dbReference type="PANTHER" id="PTHR30461:SF23">
    <property type="entry name" value="DNA RECOMBINASE-RELATED"/>
    <property type="match status" value="1"/>
</dbReference>
<keyword evidence="7" id="KW-1185">Reference proteome</keyword>
<dbReference type="SUPFAM" id="SSF56420">
    <property type="entry name" value="Peptide deformylase"/>
    <property type="match status" value="1"/>
</dbReference>
<dbReference type="InterPro" id="IPR011109">
    <property type="entry name" value="DNA_bind_recombinase_dom"/>
</dbReference>
<dbReference type="GO" id="GO:0042586">
    <property type="term" value="F:peptide deformylase activity"/>
    <property type="evidence" value="ECO:0007669"/>
    <property type="project" value="UniProtKB-EC"/>
</dbReference>
<proteinExistence type="inferred from homology"/>
<organism evidence="6 7">
    <name type="scientific">Faecalibacterium butyricigenerans</name>
    <dbReference type="NCBI Taxonomy" id="1851427"/>
    <lineage>
        <taxon>Bacteria</taxon>
        <taxon>Bacillati</taxon>
        <taxon>Bacillota</taxon>
        <taxon>Clostridia</taxon>
        <taxon>Eubacteriales</taxon>
        <taxon>Oscillospiraceae</taxon>
        <taxon>Faecalibacterium</taxon>
    </lineage>
</organism>
<dbReference type="InterPro" id="IPR038109">
    <property type="entry name" value="DNA_bind_recomb_sf"/>
</dbReference>
<keyword evidence="2" id="KW-0175">Coiled coil</keyword>
<dbReference type="Gene3D" id="3.40.50.1390">
    <property type="entry name" value="Resolvase, N-terminal catalytic domain"/>
    <property type="match status" value="1"/>
</dbReference>
<dbReference type="InterPro" id="IPR036821">
    <property type="entry name" value="Peptide_deformylase_sf"/>
</dbReference>
<reference evidence="6" key="1">
    <citation type="submission" date="2021-10" db="EMBL/GenBank/DDBJ databases">
        <title>Anaerobic single-cell dispensing facilitates the cultivation of human gut bacteria.</title>
        <authorList>
            <person name="Afrizal A."/>
        </authorList>
    </citation>
    <scope>NUCLEOTIDE SEQUENCE</scope>
    <source>
        <strain evidence="6">CLA-AA-H233</strain>
    </source>
</reference>
<dbReference type="Gene3D" id="3.90.1750.20">
    <property type="entry name" value="Putative Large Serine Recombinase, Chain B, Domain 2"/>
    <property type="match status" value="1"/>
</dbReference>
<dbReference type="PROSITE" id="PS51736">
    <property type="entry name" value="RECOMBINASES_3"/>
    <property type="match status" value="1"/>
</dbReference>
<feature type="domain" description="Resolvase/invertase-type recombinase catalytic" evidence="4">
    <location>
        <begin position="2"/>
        <end position="146"/>
    </location>
</feature>
<dbReference type="Gene3D" id="3.90.45.10">
    <property type="entry name" value="Peptide deformylase"/>
    <property type="match status" value="1"/>
</dbReference>
<feature type="compositionally biased region" description="Polar residues" evidence="3">
    <location>
        <begin position="480"/>
        <end position="493"/>
    </location>
</feature>
<dbReference type="EMBL" id="JAJEQL010000026">
    <property type="protein sequence ID" value="MCC2200010.1"/>
    <property type="molecule type" value="Genomic_DNA"/>
</dbReference>
<evidence type="ECO:0000259" key="5">
    <source>
        <dbReference type="PROSITE" id="PS51737"/>
    </source>
</evidence>
<sequence>MNAVIYARYSSDNQREESIEGQIRECTAYAERNGITVVRHYIDRAFSAKTDHRPDFQQMIRDSNKKLFEIVLVWKFDRFARNRFDSANYKMILKKNNVHLISVMEPIAEGSQGILVETLLEGMAEYYSAELSEKVIRGQTENALKGKCTGGTGTIGYKIDADKFYRIDPLVAPLVLEAFQRYDNGEKIVEILNYLNAKGVRNMLGGKLTCSSMNTMLKNRRYIGELSFRDTVVPDAIPAIVPKDLFDRVQKRLEKNKRAPAHGKADEEYLLTTKLFCGKCGALMFGESGTSATGRTYYYYKCATAKRRKGCNKKTVQKEWLENLVVQETMKLIHDDAVIERIVQLVMDFQNQENTTIPLLEKQLREVDRKLDNLMKAIEEGLFTRTTKERLDALEAQKDELTAKIADEKLRKPSFNADFIRFWLMKFRKFDISQQKQRKALIEIFVNAIFLYDDRMLITFNYKDGSQTIRFEDALTTTETVGNSSDLSGSARPQKSHDEASENDAHRGFLHLHRRFSMIRDICKDELFLARKAAPASPEDLSIAQDLLETLIAHKDGCVGMAANMIGAAKRIIAVEGEDGYLVMFNPVILKKSGPYETEEGCLSLTGTRKTKRFQTIKVQWQNEKFQTRIKTFTGWTAEILQHEIDHCDGILI</sequence>
<dbReference type="InterPro" id="IPR025827">
    <property type="entry name" value="Zn_ribbon_recom_dom"/>
</dbReference>
<dbReference type="PANTHER" id="PTHR30461">
    <property type="entry name" value="DNA-INVERTASE FROM LAMBDOID PROPHAGE"/>
    <property type="match status" value="1"/>
</dbReference>
<dbReference type="PROSITE" id="PS51737">
    <property type="entry name" value="RECOMBINASE_DNA_BIND"/>
    <property type="match status" value="1"/>
</dbReference>
<dbReference type="RefSeq" id="WP_227621474.1">
    <property type="nucleotide sequence ID" value="NZ_JAJEQL010000026.1"/>
</dbReference>
<evidence type="ECO:0000256" key="2">
    <source>
        <dbReference type="SAM" id="Coils"/>
    </source>
</evidence>
<dbReference type="InterPro" id="IPR050639">
    <property type="entry name" value="SSR_resolvase"/>
</dbReference>
<dbReference type="NCBIfam" id="NF006670">
    <property type="entry name" value="PRK09218.1"/>
    <property type="match status" value="1"/>
</dbReference>
<dbReference type="InterPro" id="IPR023635">
    <property type="entry name" value="Peptide_deformylase"/>
</dbReference>
<dbReference type="Pfam" id="PF01327">
    <property type="entry name" value="Pep_deformylase"/>
    <property type="match status" value="1"/>
</dbReference>
<dbReference type="CDD" id="cd00338">
    <property type="entry name" value="Ser_Recombinase"/>
    <property type="match status" value="1"/>
</dbReference>
<dbReference type="EC" id="3.5.1.88" evidence="6"/>
<gene>
    <name evidence="6" type="ORF">LKD23_09650</name>
</gene>
<evidence type="ECO:0000256" key="1">
    <source>
        <dbReference type="ARBA" id="ARBA00010759"/>
    </source>
</evidence>
<protein>
    <submittedName>
        <fullName evidence="6">Peptide deformylase</fullName>
        <ecNumber evidence="6">3.5.1.88</ecNumber>
    </submittedName>
</protein>
<comment type="similarity">
    <text evidence="1">Belongs to the polypeptide deformylase family.</text>
</comment>
<feature type="region of interest" description="Disordered" evidence="3">
    <location>
        <begin position="480"/>
        <end position="503"/>
    </location>
</feature>
<dbReference type="InterPro" id="IPR036162">
    <property type="entry name" value="Resolvase-like_N_sf"/>
</dbReference>
<dbReference type="Pfam" id="PF13408">
    <property type="entry name" value="Zn_ribbon_recom"/>
    <property type="match status" value="1"/>
</dbReference>
<feature type="domain" description="Recombinase" evidence="5">
    <location>
        <begin position="154"/>
        <end position="259"/>
    </location>
</feature>
<accession>A0ABS8F9W2</accession>
<dbReference type="PRINTS" id="PR01576">
    <property type="entry name" value="PDEFORMYLASE"/>
</dbReference>
<name>A0ABS8F9W2_9FIRM</name>
<evidence type="ECO:0000259" key="4">
    <source>
        <dbReference type="PROSITE" id="PS51736"/>
    </source>
</evidence>
<dbReference type="SUPFAM" id="SSF53041">
    <property type="entry name" value="Resolvase-like"/>
    <property type="match status" value="1"/>
</dbReference>
<dbReference type="CDD" id="cd00487">
    <property type="entry name" value="Pep_deformylase"/>
    <property type="match status" value="1"/>
</dbReference>
<dbReference type="Pfam" id="PF07508">
    <property type="entry name" value="Recombinase"/>
    <property type="match status" value="1"/>
</dbReference>
<dbReference type="Proteomes" id="UP001430637">
    <property type="component" value="Unassembled WGS sequence"/>
</dbReference>
<evidence type="ECO:0000313" key="7">
    <source>
        <dbReference type="Proteomes" id="UP001430637"/>
    </source>
</evidence>
<comment type="caution">
    <text evidence="6">The sequence shown here is derived from an EMBL/GenBank/DDBJ whole genome shotgun (WGS) entry which is preliminary data.</text>
</comment>
<keyword evidence="6" id="KW-0378">Hydrolase</keyword>
<feature type="coiled-coil region" evidence="2">
    <location>
        <begin position="357"/>
        <end position="411"/>
    </location>
</feature>
<evidence type="ECO:0000256" key="3">
    <source>
        <dbReference type="SAM" id="MobiDB-lite"/>
    </source>
</evidence>
<dbReference type="InterPro" id="IPR006119">
    <property type="entry name" value="Resolv_N"/>
</dbReference>